<name>A0ABT2FGM9_9GAMM</name>
<dbReference type="Gene3D" id="2.60.120.260">
    <property type="entry name" value="Galactose-binding domain-like"/>
    <property type="match status" value="1"/>
</dbReference>
<dbReference type="InterPro" id="IPR055235">
    <property type="entry name" value="ASD1_cat"/>
</dbReference>
<dbReference type="Pfam" id="PF22848">
    <property type="entry name" value="ASD1_dom"/>
    <property type="match status" value="1"/>
</dbReference>
<protein>
    <recommendedName>
        <fullName evidence="3">non-reducing end alpha-L-arabinofuranosidase</fullName>
        <ecNumber evidence="3">3.2.1.55</ecNumber>
    </recommendedName>
</protein>
<evidence type="ECO:0000259" key="7">
    <source>
        <dbReference type="SMART" id="SM00813"/>
    </source>
</evidence>
<dbReference type="InterPro" id="IPR008979">
    <property type="entry name" value="Galactose-bd-like_sf"/>
</dbReference>
<comment type="catalytic activity">
    <reaction evidence="1">
        <text>Hydrolysis of terminal non-reducing alpha-L-arabinofuranoside residues in alpha-L-arabinosides.</text>
        <dbReference type="EC" id="3.2.1.55"/>
    </reaction>
</comment>
<feature type="signal peptide" evidence="6">
    <location>
        <begin position="1"/>
        <end position="27"/>
    </location>
</feature>
<comment type="caution">
    <text evidence="8">The sequence shown here is derived from an EMBL/GenBank/DDBJ whole genome shotgun (WGS) entry which is preliminary data.</text>
</comment>
<proteinExistence type="inferred from homology"/>
<evidence type="ECO:0000256" key="2">
    <source>
        <dbReference type="ARBA" id="ARBA00007186"/>
    </source>
</evidence>
<keyword evidence="4 6" id="KW-0732">Signal</keyword>
<comment type="similarity">
    <text evidence="2">Belongs to the glycosyl hydrolase 51 family.</text>
</comment>
<evidence type="ECO:0000256" key="4">
    <source>
        <dbReference type="ARBA" id="ARBA00022729"/>
    </source>
</evidence>
<dbReference type="EC" id="3.2.1.55" evidence="3"/>
<dbReference type="EMBL" id="JAKOGG010000002">
    <property type="protein sequence ID" value="MCS4555383.1"/>
    <property type="molecule type" value="Genomic_DNA"/>
</dbReference>
<accession>A0ABT2FGM9</accession>
<keyword evidence="5" id="KW-0378">Hydrolase</keyword>
<sequence length="657" mass="73373">MAVKKQIQYSVGWISIALSLTTSTVLAQTPIDITASLNKAYPISNELVGVFFEDINFAADGGLYAELIQNRSFDYTSMDREDWGPLTAWSQVTNSQRKAVLNWDMSDPLNGNNPTYAMMLIGEGNGYAGIENTGFNGIYVEKGKKYNFSLFARMLSNEPGPLLIQLVEDDVVIADATTDSLTQNWGKYEVVLSAKKTVANAKLRILSNHSGYHAIDMVSLFPQDTYKKRPNGLRKDLVEAIHAINPKFIRFPGGCLVHGDGIDNMYQWKRTIGPIEQRKAQRNIWSYHQTNGLGYYEYFQLAEDLGATPIPILPAAVTCQNSGARINGFNGKGQMCVMVDNMPEFIQDVLDLIEWANGPATSEWGKQRAEAGHPEPFNLKYIGIGNEDVISEEFKVRFQAIYNAVKRKHPEITVIGTSGPFPQGVDYEAGWSFATELNVPVIDEHMYSPPEWFWNNLSRYDSYDRNKSAVYVGEWAAHADDRSSNVEVALAEAAYLTSLERNGDIVKLSSYAPLLANVKNTMWAPDLIYFDTQSVKLSPSYHVQKIFGQHPISEFIPYHSNNSNLKVAYSFGKADKQVIVRFVNGEASSVPVALHFDGIEGEQTASVVTLQGKALKQLSFEHSSEKIEKFNMSNQHIDLPAYSVTKITIKLDSKIKL</sequence>
<dbReference type="Gene3D" id="3.20.20.80">
    <property type="entry name" value="Glycosidases"/>
    <property type="match status" value="1"/>
</dbReference>
<dbReference type="Pfam" id="PF06964">
    <property type="entry name" value="Alpha-L-AF_C"/>
    <property type="match status" value="1"/>
</dbReference>
<evidence type="ECO:0000256" key="3">
    <source>
        <dbReference type="ARBA" id="ARBA00012670"/>
    </source>
</evidence>
<dbReference type="SMART" id="SM00813">
    <property type="entry name" value="Alpha-L-AF_C"/>
    <property type="match status" value="1"/>
</dbReference>
<dbReference type="SUPFAM" id="SSF51445">
    <property type="entry name" value="(Trans)glycosidases"/>
    <property type="match status" value="1"/>
</dbReference>
<evidence type="ECO:0000313" key="9">
    <source>
        <dbReference type="Proteomes" id="UP001201549"/>
    </source>
</evidence>
<evidence type="ECO:0000313" key="8">
    <source>
        <dbReference type="EMBL" id="MCS4555383.1"/>
    </source>
</evidence>
<dbReference type="Proteomes" id="UP001201549">
    <property type="component" value="Unassembled WGS sequence"/>
</dbReference>
<organism evidence="8 9">
    <name type="scientific">Shewanella electrica</name>
    <dbReference type="NCBI Taxonomy" id="515560"/>
    <lineage>
        <taxon>Bacteria</taxon>
        <taxon>Pseudomonadati</taxon>
        <taxon>Pseudomonadota</taxon>
        <taxon>Gammaproteobacteria</taxon>
        <taxon>Alteromonadales</taxon>
        <taxon>Shewanellaceae</taxon>
        <taxon>Shewanella</taxon>
    </lineage>
</organism>
<evidence type="ECO:0000256" key="6">
    <source>
        <dbReference type="SAM" id="SignalP"/>
    </source>
</evidence>
<dbReference type="RefSeq" id="WP_238894789.1">
    <property type="nucleotide sequence ID" value="NZ_JAKOGG010000002.1"/>
</dbReference>
<keyword evidence="9" id="KW-1185">Reference proteome</keyword>
<reference evidence="8 9" key="1">
    <citation type="submission" date="2022-02" db="EMBL/GenBank/DDBJ databases">
        <authorList>
            <person name="Zhuang L."/>
        </authorList>
    </citation>
    <scope>NUCLEOTIDE SEQUENCE [LARGE SCALE GENOMIC DNA]</scope>
    <source>
        <strain evidence="8 9">C32</strain>
    </source>
</reference>
<feature type="chain" id="PRO_5047018645" description="non-reducing end alpha-L-arabinofuranosidase" evidence="6">
    <location>
        <begin position="28"/>
        <end position="657"/>
    </location>
</feature>
<dbReference type="InterPro" id="IPR017853">
    <property type="entry name" value="GH"/>
</dbReference>
<gene>
    <name evidence="8" type="ORF">L9G74_02930</name>
</gene>
<feature type="domain" description="Alpha-L-arabinofuranosidase C-terminal" evidence="7">
    <location>
        <begin position="473"/>
        <end position="643"/>
    </location>
</feature>
<evidence type="ECO:0000256" key="1">
    <source>
        <dbReference type="ARBA" id="ARBA00001462"/>
    </source>
</evidence>
<dbReference type="SUPFAM" id="SSF49785">
    <property type="entry name" value="Galactose-binding domain-like"/>
    <property type="match status" value="1"/>
</dbReference>
<evidence type="ECO:0000256" key="5">
    <source>
        <dbReference type="ARBA" id="ARBA00022801"/>
    </source>
</evidence>
<dbReference type="InterPro" id="IPR051563">
    <property type="entry name" value="Glycosyl_Hydrolase_51"/>
</dbReference>
<dbReference type="PANTHER" id="PTHR31776:SF26">
    <property type="entry name" value="SECRETED ARABINOSIDASE"/>
    <property type="match status" value="1"/>
</dbReference>
<dbReference type="InterPro" id="IPR010720">
    <property type="entry name" value="Alpha-L-AF_C"/>
</dbReference>
<reference evidence="9" key="2">
    <citation type="submission" date="2023-07" db="EMBL/GenBank/DDBJ databases">
        <title>Shewanella mangrovi sp. nov., an acetaldehyde- degrading bacterium isolated from mangrove sediment.</title>
        <authorList>
            <person name="Liu Y."/>
        </authorList>
    </citation>
    <scope>NUCLEOTIDE SEQUENCE [LARGE SCALE GENOMIC DNA]</scope>
    <source>
        <strain evidence="9">C32</strain>
    </source>
</reference>
<dbReference type="PANTHER" id="PTHR31776">
    <property type="entry name" value="ALPHA-L-ARABINOFURANOSIDASE 1"/>
    <property type="match status" value="1"/>
</dbReference>